<dbReference type="GO" id="GO:0000155">
    <property type="term" value="F:phosphorelay sensor kinase activity"/>
    <property type="evidence" value="ECO:0007669"/>
    <property type="project" value="InterPro"/>
</dbReference>
<evidence type="ECO:0000256" key="6">
    <source>
        <dbReference type="ARBA" id="ARBA00022777"/>
    </source>
</evidence>
<keyword evidence="6" id="KW-0418">Kinase</keyword>
<dbReference type="Pfam" id="PF02518">
    <property type="entry name" value="HATPase_c"/>
    <property type="match status" value="1"/>
</dbReference>
<feature type="domain" description="HAMP" evidence="9">
    <location>
        <begin position="276"/>
        <end position="329"/>
    </location>
</feature>
<keyword evidence="11" id="KW-1185">Reference proteome</keyword>
<comment type="catalytic activity">
    <reaction evidence="1">
        <text>ATP + protein L-histidine = ADP + protein N-phospho-L-histidine.</text>
        <dbReference type="EC" id="2.7.13.3"/>
    </reaction>
</comment>
<dbReference type="Gene3D" id="6.10.340.10">
    <property type="match status" value="1"/>
</dbReference>
<dbReference type="CDD" id="cd06225">
    <property type="entry name" value="HAMP"/>
    <property type="match status" value="1"/>
</dbReference>
<reference evidence="10 11" key="1">
    <citation type="submission" date="2019-06" db="EMBL/GenBank/DDBJ databases">
        <title>Sulfurimonas gotlandica sp. nov., a chemoautotrophic and psychrotolerant epsilonproteobacterium isolated from a pelagic redoxcline, and an emended description of the genus Sulfurimonas.</title>
        <authorList>
            <person name="Wang S."/>
            <person name="Jiang L."/>
            <person name="Shao Z."/>
        </authorList>
    </citation>
    <scope>NUCLEOTIDE SEQUENCE [LARGE SCALE GENOMIC DNA]</scope>
    <source>
        <strain evidence="10 11">S2-6</strain>
    </source>
</reference>
<name>A0A7M1B1I1_9BACT</name>
<dbReference type="KEGG" id="ssei:FJR45_00490"/>
<dbReference type="SMART" id="SM00388">
    <property type="entry name" value="HisKA"/>
    <property type="match status" value="1"/>
</dbReference>
<dbReference type="PRINTS" id="PR00344">
    <property type="entry name" value="BCTRLSENSOR"/>
</dbReference>
<dbReference type="SUPFAM" id="SSF158472">
    <property type="entry name" value="HAMP domain-like"/>
    <property type="match status" value="1"/>
</dbReference>
<feature type="transmembrane region" description="Helical" evidence="7">
    <location>
        <begin position="12"/>
        <end position="34"/>
    </location>
</feature>
<evidence type="ECO:0000256" key="5">
    <source>
        <dbReference type="ARBA" id="ARBA00022679"/>
    </source>
</evidence>
<evidence type="ECO:0000313" key="10">
    <source>
        <dbReference type="EMBL" id="QOP42512.1"/>
    </source>
</evidence>
<organism evidence="10 11">
    <name type="scientific">Sulfurimonas sediminis</name>
    <dbReference type="NCBI Taxonomy" id="2590020"/>
    <lineage>
        <taxon>Bacteria</taxon>
        <taxon>Pseudomonadati</taxon>
        <taxon>Campylobacterota</taxon>
        <taxon>Epsilonproteobacteria</taxon>
        <taxon>Campylobacterales</taxon>
        <taxon>Sulfurimonadaceae</taxon>
        <taxon>Sulfurimonas</taxon>
    </lineage>
</organism>
<keyword evidence="7" id="KW-1133">Transmembrane helix</keyword>
<evidence type="ECO:0000256" key="4">
    <source>
        <dbReference type="ARBA" id="ARBA00022553"/>
    </source>
</evidence>
<evidence type="ECO:0000256" key="2">
    <source>
        <dbReference type="ARBA" id="ARBA00004370"/>
    </source>
</evidence>
<sequence length="674" mass="77050">MISFFKKSLRNKLLVSFLFVGLLPFAILLVYTIFLSQTKIVNQTIKEQFYRANDVKGLIKHHITNLKKEIEFIASLDLMDDIITDDIDKRISILLSKKATDFSLDLSLFVVNNDGLVIASSHNELLLTSFEKYKKLSQNTFIEGEYLYISSQILSSFDRTKKLGYLVLKYNLQNLTRYLSHQENIHSYIINSKTGIIVGDTQALKVDLKKEKESVITDKYVIVYERFDGVLKNSYLVYGVDKSEALKFLYEFVRFMLLISLFITVFVVVIALRYSKSIVSPIENLTKATQKITQEQDYRASLPIESEDEIATLTASFNEMVQTTANALKNLEEENKLRLKRFIQLIEVFNKIIQTQSEDECIAVSIKLIQQITKRDDLVFSKVHTDNSIDLYVTDFEQNKKIYFGSITLALESFSDENEKRFYNSIATMIALQLDRIRLIRRTMAASQAKSAFISNMSHELRTPLNAIIGFSQFLIAYEDLTQDQQETVGNIESSAHYLLGMINDILDIAKIEAGKMEAHIENVDLKSVVKSSYEMLKPLADEKNLEFSLDMQEYTLQTVHTDPKMFQQIITNLLSNAIKFTQEGFVRIKLYNTKEKVCVHVQDSGIGIDKEDLEQLFSDFTQVENVMQKTHKGTGLGLSLSKKMAQILGGDVTLRSEGKGKGSQAEFCFHPEP</sequence>
<feature type="transmembrane region" description="Helical" evidence="7">
    <location>
        <begin position="252"/>
        <end position="272"/>
    </location>
</feature>
<dbReference type="Gene3D" id="1.10.287.130">
    <property type="match status" value="1"/>
</dbReference>
<keyword evidence="4" id="KW-0597">Phosphoprotein</keyword>
<dbReference type="InterPro" id="IPR005467">
    <property type="entry name" value="His_kinase_dom"/>
</dbReference>
<evidence type="ECO:0000256" key="1">
    <source>
        <dbReference type="ARBA" id="ARBA00000085"/>
    </source>
</evidence>
<evidence type="ECO:0000313" key="11">
    <source>
        <dbReference type="Proteomes" id="UP000593719"/>
    </source>
</evidence>
<proteinExistence type="predicted"/>
<dbReference type="SUPFAM" id="SSF55874">
    <property type="entry name" value="ATPase domain of HSP90 chaperone/DNA topoisomerase II/histidine kinase"/>
    <property type="match status" value="1"/>
</dbReference>
<dbReference type="InterPro" id="IPR036890">
    <property type="entry name" value="HATPase_C_sf"/>
</dbReference>
<keyword evidence="7" id="KW-0472">Membrane</keyword>
<dbReference type="GO" id="GO:0009927">
    <property type="term" value="F:histidine phosphotransfer kinase activity"/>
    <property type="evidence" value="ECO:0007669"/>
    <property type="project" value="TreeGrafter"/>
</dbReference>
<dbReference type="AlphaFoldDB" id="A0A7M1B1I1"/>
<dbReference type="SUPFAM" id="SSF47384">
    <property type="entry name" value="Homodimeric domain of signal transducing histidine kinase"/>
    <property type="match status" value="1"/>
</dbReference>
<protein>
    <recommendedName>
        <fullName evidence="3">histidine kinase</fullName>
        <ecNumber evidence="3">2.7.13.3</ecNumber>
    </recommendedName>
</protein>
<dbReference type="EC" id="2.7.13.3" evidence="3"/>
<evidence type="ECO:0000259" key="8">
    <source>
        <dbReference type="PROSITE" id="PS50109"/>
    </source>
</evidence>
<evidence type="ECO:0000259" key="9">
    <source>
        <dbReference type="PROSITE" id="PS50885"/>
    </source>
</evidence>
<dbReference type="PROSITE" id="PS50109">
    <property type="entry name" value="HIS_KIN"/>
    <property type="match status" value="1"/>
</dbReference>
<dbReference type="InterPro" id="IPR004358">
    <property type="entry name" value="Sig_transdc_His_kin-like_C"/>
</dbReference>
<dbReference type="InterPro" id="IPR036097">
    <property type="entry name" value="HisK_dim/P_sf"/>
</dbReference>
<gene>
    <name evidence="10" type="ORF">FJR45_00490</name>
</gene>
<keyword evidence="7" id="KW-0812">Transmembrane</keyword>
<evidence type="ECO:0000256" key="3">
    <source>
        <dbReference type="ARBA" id="ARBA00012438"/>
    </source>
</evidence>
<dbReference type="Pfam" id="PF00672">
    <property type="entry name" value="HAMP"/>
    <property type="match status" value="1"/>
</dbReference>
<evidence type="ECO:0000256" key="7">
    <source>
        <dbReference type="SAM" id="Phobius"/>
    </source>
</evidence>
<dbReference type="Pfam" id="PF00512">
    <property type="entry name" value="HisKA"/>
    <property type="match status" value="1"/>
</dbReference>
<accession>A0A7M1B1I1</accession>
<feature type="domain" description="Histidine kinase" evidence="8">
    <location>
        <begin position="456"/>
        <end position="674"/>
    </location>
</feature>
<dbReference type="SMART" id="SM00387">
    <property type="entry name" value="HATPase_c"/>
    <property type="match status" value="1"/>
</dbReference>
<comment type="subcellular location">
    <subcellularLocation>
        <location evidence="2">Membrane</location>
    </subcellularLocation>
</comment>
<dbReference type="PANTHER" id="PTHR43047">
    <property type="entry name" value="TWO-COMPONENT HISTIDINE PROTEIN KINASE"/>
    <property type="match status" value="1"/>
</dbReference>
<dbReference type="InterPro" id="IPR003661">
    <property type="entry name" value="HisK_dim/P_dom"/>
</dbReference>
<dbReference type="PANTHER" id="PTHR43047:SF72">
    <property type="entry name" value="OSMOSENSING HISTIDINE PROTEIN KINASE SLN1"/>
    <property type="match status" value="1"/>
</dbReference>
<keyword evidence="5" id="KW-0808">Transferase</keyword>
<dbReference type="EMBL" id="CP041235">
    <property type="protein sequence ID" value="QOP42512.1"/>
    <property type="molecule type" value="Genomic_DNA"/>
</dbReference>
<dbReference type="SMART" id="SM00304">
    <property type="entry name" value="HAMP"/>
    <property type="match status" value="1"/>
</dbReference>
<dbReference type="CDD" id="cd00082">
    <property type="entry name" value="HisKA"/>
    <property type="match status" value="1"/>
</dbReference>
<dbReference type="InterPro" id="IPR003660">
    <property type="entry name" value="HAMP_dom"/>
</dbReference>
<dbReference type="Proteomes" id="UP000593719">
    <property type="component" value="Chromosome"/>
</dbReference>
<dbReference type="Gene3D" id="3.30.565.10">
    <property type="entry name" value="Histidine kinase-like ATPase, C-terminal domain"/>
    <property type="match status" value="1"/>
</dbReference>
<dbReference type="PROSITE" id="PS50885">
    <property type="entry name" value="HAMP"/>
    <property type="match status" value="1"/>
</dbReference>
<dbReference type="FunFam" id="3.30.565.10:FF:000010">
    <property type="entry name" value="Sensor histidine kinase RcsC"/>
    <property type="match status" value="1"/>
</dbReference>
<dbReference type="RefSeq" id="WP_193150876.1">
    <property type="nucleotide sequence ID" value="NZ_CP041235.1"/>
</dbReference>
<dbReference type="InterPro" id="IPR003594">
    <property type="entry name" value="HATPase_dom"/>
</dbReference>
<dbReference type="GO" id="GO:0005886">
    <property type="term" value="C:plasma membrane"/>
    <property type="evidence" value="ECO:0007669"/>
    <property type="project" value="TreeGrafter"/>
</dbReference>